<proteinExistence type="predicted"/>
<dbReference type="AlphaFoldDB" id="A0A2P8DHN4"/>
<dbReference type="GO" id="GO:0005829">
    <property type="term" value="C:cytosol"/>
    <property type="evidence" value="ECO:0007669"/>
    <property type="project" value="TreeGrafter"/>
</dbReference>
<dbReference type="Proteomes" id="UP000240542">
    <property type="component" value="Unassembled WGS sequence"/>
</dbReference>
<dbReference type="PANTHER" id="PTHR42681:SF1">
    <property type="entry name" value="MALONYL-COA-ACYL CARRIER PROTEIN TRANSACYLASE, MITOCHONDRIAL"/>
    <property type="match status" value="1"/>
</dbReference>
<dbReference type="GO" id="GO:0004314">
    <property type="term" value="F:[acyl-carrier-protein] S-malonyltransferase activity"/>
    <property type="evidence" value="ECO:0007669"/>
    <property type="project" value="UniProtKB-EC"/>
</dbReference>
<comment type="catalytic activity">
    <reaction evidence="4">
        <text>holo-[ACP] + malonyl-CoA = malonyl-[ACP] + CoA</text>
        <dbReference type="Rhea" id="RHEA:41792"/>
        <dbReference type="Rhea" id="RHEA-COMP:9623"/>
        <dbReference type="Rhea" id="RHEA-COMP:9685"/>
        <dbReference type="ChEBI" id="CHEBI:57287"/>
        <dbReference type="ChEBI" id="CHEBI:57384"/>
        <dbReference type="ChEBI" id="CHEBI:64479"/>
        <dbReference type="ChEBI" id="CHEBI:78449"/>
        <dbReference type="EC" id="2.3.1.39"/>
    </reaction>
</comment>
<name>A0A2P8DHN4_9ACTN</name>
<keyword evidence="7" id="KW-1185">Reference proteome</keyword>
<dbReference type="RefSeq" id="WP_211301318.1">
    <property type="nucleotide sequence ID" value="NZ_PYGA01000010.1"/>
</dbReference>
<dbReference type="SUPFAM" id="SSF55048">
    <property type="entry name" value="Probable ACP-binding domain of malonyl-CoA ACP transacylase"/>
    <property type="match status" value="1"/>
</dbReference>
<feature type="domain" description="Malonyl-CoA:ACP transacylase (MAT)" evidence="5">
    <location>
        <begin position="5"/>
        <end position="301"/>
    </location>
</feature>
<dbReference type="SUPFAM" id="SSF52151">
    <property type="entry name" value="FabD/lysophospholipase-like"/>
    <property type="match status" value="1"/>
</dbReference>
<sequence>MLVIVAPGQGAQVPGFLAPWLELPGLPERFDTWSEVAGLDLVRYGTTADADEIRDTAIAQPLLVAAGFAAATALFDGVGDAPGSIDAAAGHSVGEFTAAGIAGVLTPEDALRLVAERGRGMAAAAALADTGMTAVLGGDREQVLAAIDAAGLTPANDNGGGQIVAAGTAAQLAAFAEAPPERARLRPLSVAGAFHTVHMAPALERVRRLAESTPAADPRTLLLSNRDGSAVAGGRDYLDRMVAQITSPVRWDACTATLADLGVTALIELPPAGTLTGLAKRALRGVELLAFKSPEDLDRARQLVKEHAGAPPASATAEGSPS</sequence>
<organism evidence="6 7">
    <name type="scientific">Murinocardiopsis flavida</name>
    <dbReference type="NCBI Taxonomy" id="645275"/>
    <lineage>
        <taxon>Bacteria</taxon>
        <taxon>Bacillati</taxon>
        <taxon>Actinomycetota</taxon>
        <taxon>Actinomycetes</taxon>
        <taxon>Streptosporangiales</taxon>
        <taxon>Nocardiopsidaceae</taxon>
        <taxon>Murinocardiopsis</taxon>
    </lineage>
</organism>
<dbReference type="GO" id="GO:0006633">
    <property type="term" value="P:fatty acid biosynthetic process"/>
    <property type="evidence" value="ECO:0007669"/>
    <property type="project" value="TreeGrafter"/>
</dbReference>
<evidence type="ECO:0000256" key="1">
    <source>
        <dbReference type="ARBA" id="ARBA00013258"/>
    </source>
</evidence>
<comment type="caution">
    <text evidence="6">The sequence shown here is derived from an EMBL/GenBank/DDBJ whole genome shotgun (WGS) entry which is preliminary data.</text>
</comment>
<evidence type="ECO:0000256" key="2">
    <source>
        <dbReference type="ARBA" id="ARBA00022679"/>
    </source>
</evidence>
<reference evidence="6 7" key="1">
    <citation type="submission" date="2018-03" db="EMBL/GenBank/DDBJ databases">
        <title>Genomic Encyclopedia of Archaeal and Bacterial Type Strains, Phase II (KMG-II): from individual species to whole genera.</title>
        <authorList>
            <person name="Goeker M."/>
        </authorList>
    </citation>
    <scope>NUCLEOTIDE SEQUENCE [LARGE SCALE GENOMIC DNA]</scope>
    <source>
        <strain evidence="6 7">DSM 45312</strain>
    </source>
</reference>
<evidence type="ECO:0000313" key="7">
    <source>
        <dbReference type="Proteomes" id="UP000240542"/>
    </source>
</evidence>
<dbReference type="Gene3D" id="3.30.70.250">
    <property type="entry name" value="Malonyl-CoA ACP transacylase, ACP-binding"/>
    <property type="match status" value="1"/>
</dbReference>
<protein>
    <recommendedName>
        <fullName evidence="1">[acyl-carrier-protein] S-malonyltransferase</fullName>
        <ecNumber evidence="1">2.3.1.39</ecNumber>
    </recommendedName>
</protein>
<evidence type="ECO:0000313" key="6">
    <source>
        <dbReference type="EMBL" id="PSK96721.1"/>
    </source>
</evidence>
<evidence type="ECO:0000259" key="5">
    <source>
        <dbReference type="SMART" id="SM00827"/>
    </source>
</evidence>
<accession>A0A2P8DHN4</accession>
<dbReference type="EC" id="2.3.1.39" evidence="1"/>
<dbReference type="SMART" id="SM00827">
    <property type="entry name" value="PKS_AT"/>
    <property type="match status" value="1"/>
</dbReference>
<gene>
    <name evidence="6" type="ORF">CLV63_11018</name>
</gene>
<dbReference type="Pfam" id="PF00698">
    <property type="entry name" value="Acyl_transf_1"/>
    <property type="match status" value="1"/>
</dbReference>
<evidence type="ECO:0000256" key="4">
    <source>
        <dbReference type="ARBA" id="ARBA00048462"/>
    </source>
</evidence>
<dbReference type="EMBL" id="PYGA01000010">
    <property type="protein sequence ID" value="PSK96721.1"/>
    <property type="molecule type" value="Genomic_DNA"/>
</dbReference>
<dbReference type="InterPro" id="IPR016035">
    <property type="entry name" value="Acyl_Trfase/lysoPLipase"/>
</dbReference>
<dbReference type="InterPro" id="IPR014043">
    <property type="entry name" value="Acyl_transferase_dom"/>
</dbReference>
<keyword evidence="2 6" id="KW-0808">Transferase</keyword>
<keyword evidence="3" id="KW-0012">Acyltransferase</keyword>
<dbReference type="InterPro" id="IPR001227">
    <property type="entry name" value="Ac_transferase_dom_sf"/>
</dbReference>
<dbReference type="InterPro" id="IPR016036">
    <property type="entry name" value="Malonyl_transacylase_ACP-bd"/>
</dbReference>
<dbReference type="Gene3D" id="3.40.366.10">
    <property type="entry name" value="Malonyl-Coenzyme A Acyl Carrier Protein, domain 2"/>
    <property type="match status" value="1"/>
</dbReference>
<dbReference type="PANTHER" id="PTHR42681">
    <property type="entry name" value="MALONYL-COA-ACYL CARRIER PROTEIN TRANSACYLASE, MITOCHONDRIAL"/>
    <property type="match status" value="1"/>
</dbReference>
<evidence type="ECO:0000256" key="3">
    <source>
        <dbReference type="ARBA" id="ARBA00023315"/>
    </source>
</evidence>
<dbReference type="InterPro" id="IPR050858">
    <property type="entry name" value="Mal-CoA-ACP_Trans/PKS_FabD"/>
</dbReference>